<dbReference type="Proteomes" id="UP000238176">
    <property type="component" value="Unassembled WGS sequence"/>
</dbReference>
<evidence type="ECO:0000256" key="1">
    <source>
        <dbReference type="SAM" id="Phobius"/>
    </source>
</evidence>
<proteinExistence type="predicted"/>
<accession>A0A2T0UD15</accession>
<keyword evidence="1" id="KW-1133">Transmembrane helix</keyword>
<feature type="transmembrane region" description="Helical" evidence="1">
    <location>
        <begin position="68"/>
        <end position="91"/>
    </location>
</feature>
<keyword evidence="1" id="KW-0472">Membrane</keyword>
<reference evidence="2 3" key="1">
    <citation type="submission" date="2018-03" db="EMBL/GenBank/DDBJ databases">
        <title>Genomic Encyclopedia of Type Strains, Phase III (KMG-III): the genomes of soil and plant-associated and newly described type strains.</title>
        <authorList>
            <person name="Whitman W."/>
        </authorList>
    </citation>
    <scope>NUCLEOTIDE SEQUENCE [LARGE SCALE GENOMIC DNA]</scope>
    <source>
        <strain evidence="2 3">CGMCC 4.7067</strain>
    </source>
</reference>
<name>A0A2T0UD15_9ACTN</name>
<dbReference type="PANTHER" id="PTHR37309">
    <property type="entry name" value="SLR0284 PROTEIN"/>
    <property type="match status" value="1"/>
</dbReference>
<evidence type="ECO:0000313" key="3">
    <source>
        <dbReference type="Proteomes" id="UP000238176"/>
    </source>
</evidence>
<feature type="transmembrane region" description="Helical" evidence="1">
    <location>
        <begin position="111"/>
        <end position="128"/>
    </location>
</feature>
<keyword evidence="1" id="KW-0812">Transmembrane</keyword>
<protein>
    <submittedName>
        <fullName evidence="2">Putative membrane protein</fullName>
    </submittedName>
</protein>
<dbReference type="Pfam" id="PF04020">
    <property type="entry name" value="Phage_holin_4_2"/>
    <property type="match status" value="1"/>
</dbReference>
<feature type="transmembrane region" description="Helical" evidence="1">
    <location>
        <begin position="12"/>
        <end position="36"/>
    </location>
</feature>
<dbReference type="EMBL" id="PVTJ01000012">
    <property type="protein sequence ID" value="PRY55697.1"/>
    <property type="molecule type" value="Genomic_DNA"/>
</dbReference>
<sequence>MAAAILGAMFRFLIRLVLTALALWLATAIVGGITLYGDSTGAKFVSLLLVALIFTLVNTLVKPIVMMVGCALYVLTLGLFGLVVNALMFWLTGWVSEQLSLGFAVDGFWPAFWGAIIVWIAMWVMDLLSPRRQEVD</sequence>
<dbReference type="AlphaFoldDB" id="A0A2T0UD15"/>
<feature type="transmembrane region" description="Helical" evidence="1">
    <location>
        <begin position="42"/>
        <end position="61"/>
    </location>
</feature>
<organism evidence="2 3">
    <name type="scientific">Glycomyces artemisiae</name>
    <dbReference type="NCBI Taxonomy" id="1076443"/>
    <lineage>
        <taxon>Bacteria</taxon>
        <taxon>Bacillati</taxon>
        <taxon>Actinomycetota</taxon>
        <taxon>Actinomycetes</taxon>
        <taxon>Glycomycetales</taxon>
        <taxon>Glycomycetaceae</taxon>
        <taxon>Glycomyces</taxon>
    </lineage>
</organism>
<evidence type="ECO:0000313" key="2">
    <source>
        <dbReference type="EMBL" id="PRY55697.1"/>
    </source>
</evidence>
<gene>
    <name evidence="2" type="ORF">B0I28_1129</name>
</gene>
<dbReference type="PANTHER" id="PTHR37309:SF1">
    <property type="entry name" value="SLR0284 PROTEIN"/>
    <property type="match status" value="1"/>
</dbReference>
<keyword evidence="3" id="KW-1185">Reference proteome</keyword>
<comment type="caution">
    <text evidence="2">The sequence shown here is derived from an EMBL/GenBank/DDBJ whole genome shotgun (WGS) entry which is preliminary data.</text>
</comment>
<dbReference type="InterPro" id="IPR007165">
    <property type="entry name" value="Phage_holin_4_2"/>
</dbReference>